<gene>
    <name evidence="3" type="ORF">SAMN04490239_9226</name>
</gene>
<reference evidence="4" key="1">
    <citation type="submission" date="2016-10" db="EMBL/GenBank/DDBJ databases">
        <authorList>
            <person name="Varghese N."/>
            <person name="Submissions S."/>
        </authorList>
    </citation>
    <scope>NUCLEOTIDE SEQUENCE [LARGE SCALE GENOMIC DNA]</scope>
    <source>
        <strain evidence="4">DSM 44498</strain>
    </source>
</reference>
<proteinExistence type="predicted"/>
<sequence length="107" mass="10965">MAGLIIALLALLIPRERPTTAMRSACLTRGIARRPPPHLVDPPTDSAGTQLTVSSPKKALAGVLLKPSSATELEQAGVVTLDGDAGALSALAAVLDDFDPSFPIVTP</sequence>
<feature type="region of interest" description="Disordered" evidence="1">
    <location>
        <begin position="32"/>
        <end position="51"/>
    </location>
</feature>
<dbReference type="InterPro" id="IPR036527">
    <property type="entry name" value="SCP2_sterol-bd_dom_sf"/>
</dbReference>
<dbReference type="EMBL" id="FNSV01000005">
    <property type="protein sequence ID" value="SED66925.1"/>
    <property type="molecule type" value="Genomic_DNA"/>
</dbReference>
<dbReference type="SUPFAM" id="SSF55718">
    <property type="entry name" value="SCP-like"/>
    <property type="match status" value="1"/>
</dbReference>
<evidence type="ECO:0000313" key="3">
    <source>
        <dbReference type="EMBL" id="SED66925.1"/>
    </source>
</evidence>
<dbReference type="InterPro" id="IPR029229">
    <property type="entry name" value="Alkyl_sulf_C"/>
</dbReference>
<dbReference type="Gene3D" id="3.30.1050.10">
    <property type="entry name" value="SCP2 sterol-binding domain"/>
    <property type="match status" value="1"/>
</dbReference>
<name>A0A1H5CJY0_9NOCA</name>
<keyword evidence="4" id="KW-1185">Reference proteome</keyword>
<dbReference type="Proteomes" id="UP000183561">
    <property type="component" value="Unassembled WGS sequence"/>
</dbReference>
<protein>
    <submittedName>
        <fullName evidence="3">Alkyl sulfatase C-terminal</fullName>
    </submittedName>
</protein>
<accession>A0A1H5CJY0</accession>
<dbReference type="Pfam" id="PF14864">
    <property type="entry name" value="Alkyl_sulf_C"/>
    <property type="match status" value="1"/>
</dbReference>
<evidence type="ECO:0000313" key="4">
    <source>
        <dbReference type="Proteomes" id="UP000183561"/>
    </source>
</evidence>
<dbReference type="AlphaFoldDB" id="A0A1H5CJY0"/>
<feature type="domain" description="Alkyl sulfatase C-terminal" evidence="2">
    <location>
        <begin position="44"/>
        <end position="107"/>
    </location>
</feature>
<evidence type="ECO:0000256" key="1">
    <source>
        <dbReference type="SAM" id="MobiDB-lite"/>
    </source>
</evidence>
<organism evidence="3 4">
    <name type="scientific">Rhodococcus koreensis</name>
    <dbReference type="NCBI Taxonomy" id="99653"/>
    <lineage>
        <taxon>Bacteria</taxon>
        <taxon>Bacillati</taxon>
        <taxon>Actinomycetota</taxon>
        <taxon>Actinomycetes</taxon>
        <taxon>Mycobacteriales</taxon>
        <taxon>Nocardiaceae</taxon>
        <taxon>Rhodococcus</taxon>
    </lineage>
</organism>
<evidence type="ECO:0000259" key="2">
    <source>
        <dbReference type="Pfam" id="PF14864"/>
    </source>
</evidence>